<organism evidence="2 3">
    <name type="scientific">Azospirillum oleiclasticum</name>
    <dbReference type="NCBI Taxonomy" id="2735135"/>
    <lineage>
        <taxon>Bacteria</taxon>
        <taxon>Pseudomonadati</taxon>
        <taxon>Pseudomonadota</taxon>
        <taxon>Alphaproteobacteria</taxon>
        <taxon>Rhodospirillales</taxon>
        <taxon>Azospirillaceae</taxon>
        <taxon>Azospirillum</taxon>
    </lineage>
</organism>
<dbReference type="Proteomes" id="UP000584642">
    <property type="component" value="Unassembled WGS sequence"/>
</dbReference>
<reference evidence="2 3" key="1">
    <citation type="submission" date="2020-05" db="EMBL/GenBank/DDBJ databases">
        <title>Azospirillum oleiclasticum sp. nov, a nitrogen-fixing and heavy crude oil-emulsifying bacterium isolated from the crude oil of Yumen Oilfield.</title>
        <authorList>
            <person name="Wu D."/>
            <person name="Cai M."/>
            <person name="Zhang X."/>
        </authorList>
    </citation>
    <scope>NUCLEOTIDE SEQUENCE [LARGE SCALE GENOMIC DNA]</scope>
    <source>
        <strain evidence="2 3">ROY-1-1-2</strain>
    </source>
</reference>
<keyword evidence="1" id="KW-0479">Metal-binding</keyword>
<proteinExistence type="predicted"/>
<gene>
    <name evidence="2" type="ORF">HND93_12515</name>
</gene>
<evidence type="ECO:0000313" key="2">
    <source>
        <dbReference type="EMBL" id="NYZ20537.1"/>
    </source>
</evidence>
<dbReference type="RefSeq" id="WP_180282313.1">
    <property type="nucleotide sequence ID" value="NZ_JABFDB010000008.1"/>
</dbReference>
<evidence type="ECO:0000256" key="1">
    <source>
        <dbReference type="ARBA" id="ARBA00022723"/>
    </source>
</evidence>
<dbReference type="EMBL" id="JABFDB010000008">
    <property type="protein sequence ID" value="NYZ20537.1"/>
    <property type="molecule type" value="Genomic_DNA"/>
</dbReference>
<keyword evidence="3" id="KW-1185">Reference proteome</keyword>
<accession>A0ABX2T891</accession>
<dbReference type="InterPro" id="IPR018527">
    <property type="entry name" value="Rubredoxin_Fe_BS"/>
</dbReference>
<protein>
    <submittedName>
        <fullName evidence="2">Uncharacterized protein</fullName>
    </submittedName>
</protein>
<evidence type="ECO:0000313" key="3">
    <source>
        <dbReference type="Proteomes" id="UP000584642"/>
    </source>
</evidence>
<comment type="caution">
    <text evidence="2">The sequence shown here is derived from an EMBL/GenBank/DDBJ whole genome shotgun (WGS) entry which is preliminary data.</text>
</comment>
<dbReference type="PROSITE" id="PS00202">
    <property type="entry name" value="RUBREDOXIN"/>
    <property type="match status" value="2"/>
</dbReference>
<name>A0ABX2T891_9PROT</name>
<dbReference type="SUPFAM" id="SSF57802">
    <property type="entry name" value="Rubredoxin-like"/>
    <property type="match status" value="1"/>
</dbReference>
<sequence length="452" mass="51326">MSMSENRAPSAATIKQDGVRIIASTTQGLLEHIRRKRQDLRKQVEELRSPYSKARVIDHFDGYWSTTTEALVKRLNATGLELNQWWAMLKPDWKCPCCGRSKDAIAHKNASGVLIAKVVDHHDHFGNFINRAFREQLGPRWNNAGDRRPDVMRALNEAFLAFENVMICESCNKADRDAKVALVEARRLGPDFMEAFSFAVDEIRYFITSGQNQHHKVDVKRALKLFTERRKLETFEFRKTAVSEQVALLARGVHWRSPERHPGREDVNAEASDMLDNMGLNTGDNFNLIDTSCTTKRGEEALHVWRKSGQQRLPTPTDAAVATFLAAAPEWQDLPTGWTCPCCGRPPKYIVRFSKDRTLHGRLSTLGIHPEQIPVCMDCKDIANGLAREADVDVRLLRPDELRSLLTVRRHQRHKVTYQLAADRMVEHVRARLNPRDAAEDDGFGGDGFVAI</sequence>